<dbReference type="AlphaFoldDB" id="A0A1Y1I676"/>
<evidence type="ECO:0000313" key="15">
    <source>
        <dbReference type="Proteomes" id="UP000054558"/>
    </source>
</evidence>
<feature type="domain" description="Cytochrome b561" evidence="13">
    <location>
        <begin position="1"/>
        <end position="186"/>
    </location>
</feature>
<feature type="transmembrane region" description="Helical" evidence="12">
    <location>
        <begin position="96"/>
        <end position="116"/>
    </location>
</feature>
<evidence type="ECO:0000259" key="13">
    <source>
        <dbReference type="PROSITE" id="PS50939"/>
    </source>
</evidence>
<keyword evidence="3" id="KW-0813">Transport</keyword>
<evidence type="ECO:0000256" key="4">
    <source>
        <dbReference type="ARBA" id="ARBA00022617"/>
    </source>
</evidence>
<comment type="subcellular location">
    <subcellularLocation>
        <location evidence="2">Membrane</location>
        <topology evidence="2">Multi-pass membrane protein</topology>
    </subcellularLocation>
</comment>
<evidence type="ECO:0000256" key="3">
    <source>
        <dbReference type="ARBA" id="ARBA00022448"/>
    </source>
</evidence>
<evidence type="ECO:0000256" key="12">
    <source>
        <dbReference type="SAM" id="Phobius"/>
    </source>
</evidence>
<evidence type="ECO:0000256" key="1">
    <source>
        <dbReference type="ARBA" id="ARBA00001970"/>
    </source>
</evidence>
<protein>
    <recommendedName>
        <fullName evidence="13">Cytochrome b561 domain-containing protein</fullName>
    </recommendedName>
</protein>
<dbReference type="InterPro" id="IPR045150">
    <property type="entry name" value="CYB561D1/2"/>
</dbReference>
<keyword evidence="15" id="KW-1185">Reference proteome</keyword>
<dbReference type="Gene3D" id="1.20.120.1770">
    <property type="match status" value="1"/>
</dbReference>
<name>A0A1Y1I676_KLENI</name>
<keyword evidence="4" id="KW-0349">Heme</keyword>
<evidence type="ECO:0000256" key="2">
    <source>
        <dbReference type="ARBA" id="ARBA00004141"/>
    </source>
</evidence>
<dbReference type="InterPro" id="IPR006593">
    <property type="entry name" value="Cyt_b561/ferric_Rdtase_TM"/>
</dbReference>
<evidence type="ECO:0000256" key="10">
    <source>
        <dbReference type="ARBA" id="ARBA00023136"/>
    </source>
</evidence>
<dbReference type="GO" id="GO:0140575">
    <property type="term" value="F:transmembrane monodehydroascorbate reductase activity"/>
    <property type="evidence" value="ECO:0007669"/>
    <property type="project" value="InterPro"/>
</dbReference>
<keyword evidence="6" id="KW-0479">Metal-binding</keyword>
<dbReference type="Proteomes" id="UP000054558">
    <property type="component" value="Unassembled WGS sequence"/>
</dbReference>
<keyword evidence="5 12" id="KW-0812">Transmembrane</keyword>
<evidence type="ECO:0000256" key="5">
    <source>
        <dbReference type="ARBA" id="ARBA00022692"/>
    </source>
</evidence>
<reference evidence="14 15" key="1">
    <citation type="journal article" date="2014" name="Nat. Commun.">
        <title>Klebsormidium flaccidum genome reveals primary factors for plant terrestrial adaptation.</title>
        <authorList>
            <person name="Hori K."/>
            <person name="Maruyama F."/>
            <person name="Fujisawa T."/>
            <person name="Togashi T."/>
            <person name="Yamamoto N."/>
            <person name="Seo M."/>
            <person name="Sato S."/>
            <person name="Yamada T."/>
            <person name="Mori H."/>
            <person name="Tajima N."/>
            <person name="Moriyama T."/>
            <person name="Ikeuchi M."/>
            <person name="Watanabe M."/>
            <person name="Wada H."/>
            <person name="Kobayashi K."/>
            <person name="Saito M."/>
            <person name="Masuda T."/>
            <person name="Sasaki-Sekimoto Y."/>
            <person name="Mashiguchi K."/>
            <person name="Awai K."/>
            <person name="Shimojima M."/>
            <person name="Masuda S."/>
            <person name="Iwai M."/>
            <person name="Nobusawa T."/>
            <person name="Narise T."/>
            <person name="Kondo S."/>
            <person name="Saito H."/>
            <person name="Sato R."/>
            <person name="Murakawa M."/>
            <person name="Ihara Y."/>
            <person name="Oshima-Yamada Y."/>
            <person name="Ohtaka K."/>
            <person name="Satoh M."/>
            <person name="Sonobe K."/>
            <person name="Ishii M."/>
            <person name="Ohtani R."/>
            <person name="Kanamori-Sato M."/>
            <person name="Honoki R."/>
            <person name="Miyazaki D."/>
            <person name="Mochizuki H."/>
            <person name="Umetsu J."/>
            <person name="Higashi K."/>
            <person name="Shibata D."/>
            <person name="Kamiya Y."/>
            <person name="Sato N."/>
            <person name="Nakamura Y."/>
            <person name="Tabata S."/>
            <person name="Ida S."/>
            <person name="Kurokawa K."/>
            <person name="Ohta H."/>
        </authorList>
    </citation>
    <scope>NUCLEOTIDE SEQUENCE [LARGE SCALE GENOMIC DNA]</scope>
    <source>
        <strain evidence="14 15">NIES-2285</strain>
    </source>
</reference>
<gene>
    <name evidence="14" type="ORF">KFL_001810080</name>
</gene>
<dbReference type="GO" id="GO:0016020">
    <property type="term" value="C:membrane"/>
    <property type="evidence" value="ECO:0007669"/>
    <property type="project" value="UniProtKB-SubCell"/>
</dbReference>
<accession>A0A1Y1I676</accession>
<dbReference type="PANTHER" id="PTHR15422:SF45">
    <property type="entry name" value="CYTOCHROME B561 DOMAIN-CONTAINING PROTEIN"/>
    <property type="match status" value="1"/>
</dbReference>
<evidence type="ECO:0000256" key="6">
    <source>
        <dbReference type="ARBA" id="ARBA00022723"/>
    </source>
</evidence>
<dbReference type="Pfam" id="PF03188">
    <property type="entry name" value="Cytochrom_B561"/>
    <property type="match status" value="1"/>
</dbReference>
<feature type="transmembrane region" description="Helical" evidence="12">
    <location>
        <begin position="20"/>
        <end position="40"/>
    </location>
</feature>
<keyword evidence="10 12" id="KW-0472">Membrane</keyword>
<dbReference type="SMART" id="SM00665">
    <property type="entry name" value="B561"/>
    <property type="match status" value="1"/>
</dbReference>
<feature type="region of interest" description="Disordered" evidence="11">
    <location>
        <begin position="217"/>
        <end position="260"/>
    </location>
</feature>
<comment type="cofactor">
    <cofactor evidence="1">
        <name>heme b</name>
        <dbReference type="ChEBI" id="CHEBI:60344"/>
    </cofactor>
</comment>
<feature type="transmembrane region" description="Helical" evidence="12">
    <location>
        <begin position="52"/>
        <end position="76"/>
    </location>
</feature>
<evidence type="ECO:0000313" key="14">
    <source>
        <dbReference type="EMBL" id="GAQ84227.1"/>
    </source>
</evidence>
<evidence type="ECO:0000256" key="7">
    <source>
        <dbReference type="ARBA" id="ARBA00022982"/>
    </source>
</evidence>
<keyword evidence="9" id="KW-0408">Iron</keyword>
<dbReference type="PROSITE" id="PS50939">
    <property type="entry name" value="CYTOCHROME_B561"/>
    <property type="match status" value="1"/>
</dbReference>
<keyword evidence="7" id="KW-0249">Electron transport</keyword>
<evidence type="ECO:0000256" key="11">
    <source>
        <dbReference type="SAM" id="MobiDB-lite"/>
    </source>
</evidence>
<keyword evidence="8 12" id="KW-1133">Transmembrane helix</keyword>
<dbReference type="GO" id="GO:0046872">
    <property type="term" value="F:metal ion binding"/>
    <property type="evidence" value="ECO:0007669"/>
    <property type="project" value="UniProtKB-KW"/>
</dbReference>
<organism evidence="14 15">
    <name type="scientific">Klebsormidium nitens</name>
    <name type="common">Green alga</name>
    <name type="synonym">Ulothrix nitens</name>
    <dbReference type="NCBI Taxonomy" id="105231"/>
    <lineage>
        <taxon>Eukaryota</taxon>
        <taxon>Viridiplantae</taxon>
        <taxon>Streptophyta</taxon>
        <taxon>Klebsormidiophyceae</taxon>
        <taxon>Klebsormidiales</taxon>
        <taxon>Klebsormidiaceae</taxon>
        <taxon>Klebsormidium</taxon>
    </lineage>
</organism>
<dbReference type="OrthoDB" id="19261at2759"/>
<feature type="transmembrane region" description="Helical" evidence="12">
    <location>
        <begin position="164"/>
        <end position="183"/>
    </location>
</feature>
<sequence length="260" mass="28740">MGTLPLALTATFFSHEKILFAGHVLAMSAGGIFLMSEGIIAARNAKGKQRGLLLRLHLYIQAASLALAALGFIFIYSSRSMASKQHFTTLHTWVGLSALVGFLVIAAGGVLLYYGLPKRYKKFTGQLSRIHKLAGKVIFYVGLAAAFLALRVNDPEHHRHKGLWTYILAVWLVFVGFVVHDAAPIEVDLSWCHQLVSELRNPWLQAALRRVRSQNLNATEAAKKDDPVREGPEGKPRRSEEQRPVSTGSEHHQADVTDQV</sequence>
<feature type="transmembrane region" description="Helical" evidence="12">
    <location>
        <begin position="137"/>
        <end position="152"/>
    </location>
</feature>
<evidence type="ECO:0000256" key="8">
    <source>
        <dbReference type="ARBA" id="ARBA00022989"/>
    </source>
</evidence>
<evidence type="ECO:0000256" key="9">
    <source>
        <dbReference type="ARBA" id="ARBA00023004"/>
    </source>
</evidence>
<dbReference type="PANTHER" id="PTHR15422">
    <property type="entry name" value="OS05G0565100 PROTEIN"/>
    <property type="match status" value="1"/>
</dbReference>
<feature type="compositionally biased region" description="Basic and acidic residues" evidence="11">
    <location>
        <begin position="221"/>
        <end position="260"/>
    </location>
</feature>
<proteinExistence type="predicted"/>
<dbReference type="EMBL" id="DF237130">
    <property type="protein sequence ID" value="GAQ84227.1"/>
    <property type="molecule type" value="Genomic_DNA"/>
</dbReference>